<evidence type="ECO:0000256" key="1">
    <source>
        <dbReference type="SAM" id="Phobius"/>
    </source>
</evidence>
<sequence length="44" mass="4787">MGLLCDLHIAAVISIIFGLAIIMPYCPVNVERQEHCSVGIVSFL</sequence>
<organism evidence="2">
    <name type="scientific">Anguilla anguilla</name>
    <name type="common">European freshwater eel</name>
    <name type="synonym">Muraena anguilla</name>
    <dbReference type="NCBI Taxonomy" id="7936"/>
    <lineage>
        <taxon>Eukaryota</taxon>
        <taxon>Metazoa</taxon>
        <taxon>Chordata</taxon>
        <taxon>Craniata</taxon>
        <taxon>Vertebrata</taxon>
        <taxon>Euteleostomi</taxon>
        <taxon>Actinopterygii</taxon>
        <taxon>Neopterygii</taxon>
        <taxon>Teleostei</taxon>
        <taxon>Anguilliformes</taxon>
        <taxon>Anguillidae</taxon>
        <taxon>Anguilla</taxon>
    </lineage>
</organism>
<keyword evidence="1" id="KW-0812">Transmembrane</keyword>
<accession>A0A0E9WKW1</accession>
<dbReference type="EMBL" id="GBXM01017538">
    <property type="protein sequence ID" value="JAH91039.1"/>
    <property type="molecule type" value="Transcribed_RNA"/>
</dbReference>
<name>A0A0E9WKW1_ANGAN</name>
<feature type="transmembrane region" description="Helical" evidence="1">
    <location>
        <begin position="7"/>
        <end position="25"/>
    </location>
</feature>
<protein>
    <submittedName>
        <fullName evidence="2">Uncharacterized protein</fullName>
    </submittedName>
</protein>
<dbReference type="AlphaFoldDB" id="A0A0E9WKW1"/>
<reference evidence="2" key="2">
    <citation type="journal article" date="2015" name="Fish Shellfish Immunol.">
        <title>Early steps in the European eel (Anguilla anguilla)-Vibrio vulnificus interaction in the gills: Role of the RtxA13 toxin.</title>
        <authorList>
            <person name="Callol A."/>
            <person name="Pajuelo D."/>
            <person name="Ebbesson L."/>
            <person name="Teles M."/>
            <person name="MacKenzie S."/>
            <person name="Amaro C."/>
        </authorList>
    </citation>
    <scope>NUCLEOTIDE SEQUENCE</scope>
</reference>
<keyword evidence="1" id="KW-0472">Membrane</keyword>
<evidence type="ECO:0000313" key="2">
    <source>
        <dbReference type="EMBL" id="JAH91039.1"/>
    </source>
</evidence>
<proteinExistence type="predicted"/>
<keyword evidence="1" id="KW-1133">Transmembrane helix</keyword>
<reference evidence="2" key="1">
    <citation type="submission" date="2014-11" db="EMBL/GenBank/DDBJ databases">
        <authorList>
            <person name="Amaro Gonzalez C."/>
        </authorList>
    </citation>
    <scope>NUCLEOTIDE SEQUENCE</scope>
</reference>